<dbReference type="Proteomes" id="UP000050443">
    <property type="component" value="Unassembled WGS sequence"/>
</dbReference>
<proteinExistence type="predicted"/>
<name>A0A0Q0S7B1_9FLAO</name>
<reference evidence="1 2" key="1">
    <citation type="submission" date="2014-09" db="EMBL/GenBank/DDBJ databases">
        <title>Genome sequence of Flavobacterium aquidurense RC62.</title>
        <authorList>
            <person name="Kim J.F."/>
            <person name="Kwak M.-J."/>
        </authorList>
    </citation>
    <scope>NUCLEOTIDE SEQUENCE [LARGE SCALE GENOMIC DNA]</scope>
    <source>
        <strain evidence="1 2">RC62</strain>
    </source>
</reference>
<dbReference type="EMBL" id="JRLF01000012">
    <property type="protein sequence ID" value="KQB39422.1"/>
    <property type="molecule type" value="Genomic_DNA"/>
</dbReference>
<dbReference type="AlphaFoldDB" id="A0A0Q0S7B1"/>
<dbReference type="RefSeq" id="WP_157472511.1">
    <property type="nucleotide sequence ID" value="NZ_JRLF01000012.1"/>
</dbReference>
<organism evidence="1 2">
    <name type="scientific">Flavobacterium aquidurense</name>
    <dbReference type="NCBI Taxonomy" id="362413"/>
    <lineage>
        <taxon>Bacteria</taxon>
        <taxon>Pseudomonadati</taxon>
        <taxon>Bacteroidota</taxon>
        <taxon>Flavobacteriia</taxon>
        <taxon>Flavobacteriales</taxon>
        <taxon>Flavobacteriaceae</taxon>
        <taxon>Flavobacterium</taxon>
    </lineage>
</organism>
<sequence>MYEIHDIVALSISTIKPLLRQQMFSIPEDNLIFDAYEELAIFIISNFDIPSSHEEYIAKNLGIQTNYLQGSIKTELENHLKNTKGNFSLEFPLRALEVYFSYGKPLDMDLNILMKLKYLISKLHHLVGENYRF</sequence>
<comment type="caution">
    <text evidence="1">The sequence shown here is derived from an EMBL/GenBank/DDBJ whole genome shotgun (WGS) entry which is preliminary data.</text>
</comment>
<dbReference type="PATRIC" id="fig|362413.3.peg.1076"/>
<evidence type="ECO:0000313" key="2">
    <source>
        <dbReference type="Proteomes" id="UP000050443"/>
    </source>
</evidence>
<evidence type="ECO:0000313" key="1">
    <source>
        <dbReference type="EMBL" id="KQB39422.1"/>
    </source>
</evidence>
<accession>A0A0Q0S7B1</accession>
<gene>
    <name evidence="1" type="ORF">RC62_1103</name>
</gene>
<protein>
    <submittedName>
        <fullName evidence="1">Uncharacterized protein</fullName>
    </submittedName>
</protein>